<dbReference type="Pfam" id="PF00211">
    <property type="entry name" value="Guanylate_cyc"/>
    <property type="match status" value="1"/>
</dbReference>
<dbReference type="InterPro" id="IPR019734">
    <property type="entry name" value="TPR_rpt"/>
</dbReference>
<accession>A0ABT3R045</accession>
<dbReference type="PANTHER" id="PTHR43081:SF19">
    <property type="entry name" value="PH-SENSITIVE ADENYLATE CYCLASE RV1264"/>
    <property type="match status" value="1"/>
</dbReference>
<dbReference type="SUPFAM" id="SSF48452">
    <property type="entry name" value="TPR-like"/>
    <property type="match status" value="1"/>
</dbReference>
<evidence type="ECO:0000259" key="1">
    <source>
        <dbReference type="PROSITE" id="PS50125"/>
    </source>
</evidence>
<sequence>MKRKLAAVLAADMAGYSRLMETDEEGTLARLRSHRIELIDPVIAKNQGNIIKTTGDGMLVEFQSVCDAVRCASEIQFRMRRRNSDVAPDRRIQFRIGINLGDIIFDDDDIYGDGVNIAARLEQLAEVGGICVSQAVRDQVAERLDVTFEDLGERTLKNIARPVRVWQVVANEETRPAGGTAERQSVVKPAIAVLPFANMSGDAEQEYFVDGLTEDIITELSRRHELFVISRNSTFVYKGQAANLRDVAEKLGAQYLVEGSVRKSGDRLRVTVQLIDTANDTHIWAEKYDRTLDDVFAIQDEVTGAIVATLPGRVEAAQQDLVVRKTPSSLAAYECVLAAKVRHHRSAHEENLEAQRLIERAITLDPDYAHAHAWRGCILGQAWVHGWLEDPDASYDVAVGELEKARALDDNDADVHRILAAMAVIADDLTRARYHQERALALNPNYDLVVVQQGELLTWLGRPQEGIEWIRKAMRLNPHHPERFWSHLGKAQFAARLYKDAIESFMHVTSMDAVQHAFVAANYSWLGDKMAAAAHLDRAIRLNPDFTIETFLGTMHYAEEGDLQHLRDGLAKAQEAAAA</sequence>
<evidence type="ECO:0000313" key="2">
    <source>
        <dbReference type="EMBL" id="MCX2722476.1"/>
    </source>
</evidence>
<comment type="caution">
    <text evidence="2">The sequence shown here is derived from an EMBL/GenBank/DDBJ whole genome shotgun (WGS) entry which is preliminary data.</text>
</comment>
<dbReference type="PROSITE" id="PS50125">
    <property type="entry name" value="GUANYLATE_CYCLASE_2"/>
    <property type="match status" value="1"/>
</dbReference>
<dbReference type="Gene3D" id="1.25.40.10">
    <property type="entry name" value="Tetratricopeptide repeat domain"/>
    <property type="match status" value="1"/>
</dbReference>
<dbReference type="InterPro" id="IPR050697">
    <property type="entry name" value="Adenylyl/Guanylyl_Cyclase_3/4"/>
</dbReference>
<dbReference type="Proteomes" id="UP001300261">
    <property type="component" value="Unassembled WGS sequence"/>
</dbReference>
<name>A0ABT3R045_9HYPH</name>
<dbReference type="InterPro" id="IPR001054">
    <property type="entry name" value="A/G_cyclase"/>
</dbReference>
<dbReference type="InterPro" id="IPR011990">
    <property type="entry name" value="TPR-like_helical_dom_sf"/>
</dbReference>
<dbReference type="InterPro" id="IPR029787">
    <property type="entry name" value="Nucleotide_cyclase"/>
</dbReference>
<dbReference type="PANTHER" id="PTHR43081">
    <property type="entry name" value="ADENYLATE CYCLASE, TERMINAL-DIFFERENTIATION SPECIFIC-RELATED"/>
    <property type="match status" value="1"/>
</dbReference>
<dbReference type="SUPFAM" id="SSF55073">
    <property type="entry name" value="Nucleotide cyclase"/>
    <property type="match status" value="1"/>
</dbReference>
<feature type="domain" description="Guanylate cyclase" evidence="1">
    <location>
        <begin position="7"/>
        <end position="122"/>
    </location>
</feature>
<dbReference type="SUPFAM" id="SSF52964">
    <property type="entry name" value="TolB, N-terminal domain"/>
    <property type="match status" value="1"/>
</dbReference>
<dbReference type="Gene3D" id="3.30.70.1230">
    <property type="entry name" value="Nucleotide cyclase"/>
    <property type="match status" value="1"/>
</dbReference>
<dbReference type="SMART" id="SM00028">
    <property type="entry name" value="TPR"/>
    <property type="match status" value="3"/>
</dbReference>
<dbReference type="RefSeq" id="WP_265962155.1">
    <property type="nucleotide sequence ID" value="NZ_JAPEVI010000003.1"/>
</dbReference>
<keyword evidence="3" id="KW-1185">Reference proteome</keyword>
<organism evidence="2 3">
    <name type="scientific">Roseibium salinum</name>
    <dbReference type="NCBI Taxonomy" id="1604349"/>
    <lineage>
        <taxon>Bacteria</taxon>
        <taxon>Pseudomonadati</taxon>
        <taxon>Pseudomonadota</taxon>
        <taxon>Alphaproteobacteria</taxon>
        <taxon>Hyphomicrobiales</taxon>
        <taxon>Stappiaceae</taxon>
        <taxon>Roseibium</taxon>
    </lineage>
</organism>
<dbReference type="EMBL" id="JAPEVI010000003">
    <property type="protein sequence ID" value="MCX2722476.1"/>
    <property type="molecule type" value="Genomic_DNA"/>
</dbReference>
<protein>
    <submittedName>
        <fullName evidence="2">Adenylate/guanylate cyclase domain-containing protein</fullName>
    </submittedName>
</protein>
<reference evidence="2 3" key="1">
    <citation type="journal article" date="2016" name="Int. J. Syst. Evol. Microbiol.">
        <title>Labrenzia salina sp. nov., isolated from the rhizosphere of the halophyte Arthrocnemum macrostachyum.</title>
        <authorList>
            <person name="Camacho M."/>
            <person name="Redondo-Gomez S."/>
            <person name="Rodriguez-Llorente I."/>
            <person name="Rohde M."/>
            <person name="Sproer C."/>
            <person name="Schumann P."/>
            <person name="Klenk H.P."/>
            <person name="Montero-Calasanz M.D.C."/>
        </authorList>
    </citation>
    <scope>NUCLEOTIDE SEQUENCE [LARGE SCALE GENOMIC DNA]</scope>
    <source>
        <strain evidence="2 3">DSM 29163</strain>
    </source>
</reference>
<evidence type="ECO:0000313" key="3">
    <source>
        <dbReference type="Proteomes" id="UP001300261"/>
    </source>
</evidence>
<gene>
    <name evidence="2" type="ORF">ON753_08700</name>
</gene>
<dbReference type="CDD" id="cd07302">
    <property type="entry name" value="CHD"/>
    <property type="match status" value="1"/>
</dbReference>
<dbReference type="Gene3D" id="3.40.50.10070">
    <property type="entry name" value="TolB, N-terminal domain"/>
    <property type="match status" value="1"/>
</dbReference>
<proteinExistence type="predicted"/>